<dbReference type="Pfam" id="PF01369">
    <property type="entry name" value="Sec7"/>
    <property type="match status" value="1"/>
</dbReference>
<sequence>MGNGNETLKASSLGTLLGGGGGGAQQQQQGTTPSGTPISSRFASSASPGPTLTTPVSATATNPVSIVLQRSAERGTDRERRSFSPVTLASPAESITGATASASASGAPGANPLFVSSSTAATRKMSESSTTVGETDLGTLAERAWKEQEQVARKEKIAEWLGSDVPLNRTVCAAYFKYFDFSNMRVDVAFRRLCDKLFLRAETQQVDRILSAFSQRVIQFLVQDQIPVQQKKDRCRQTKIEGSEAE</sequence>
<reference evidence="3" key="1">
    <citation type="journal article" date="2023" name="PhytoFront">
        <title>Draft Genome Resources of Seven Strains of Tilletia horrida, Causal Agent of Kernel Smut of Rice.</title>
        <authorList>
            <person name="Khanal S."/>
            <person name="Antony Babu S."/>
            <person name="Zhou X.G."/>
        </authorList>
    </citation>
    <scope>NUCLEOTIDE SEQUENCE</scope>
    <source>
        <strain evidence="3">TX3</strain>
    </source>
</reference>
<protein>
    <recommendedName>
        <fullName evidence="2">SEC7 domain-containing protein</fullName>
    </recommendedName>
</protein>
<dbReference type="InterPro" id="IPR023394">
    <property type="entry name" value="Sec7_C_sf"/>
</dbReference>
<dbReference type="AlphaFoldDB" id="A0AAN6G662"/>
<evidence type="ECO:0000313" key="4">
    <source>
        <dbReference type="Proteomes" id="UP001176521"/>
    </source>
</evidence>
<dbReference type="Gene3D" id="1.10.1000.11">
    <property type="entry name" value="Arf Nucleotide-binding Site Opener,domain 2"/>
    <property type="match status" value="1"/>
</dbReference>
<evidence type="ECO:0000259" key="2">
    <source>
        <dbReference type="Pfam" id="PF01369"/>
    </source>
</evidence>
<keyword evidence="4" id="KW-1185">Reference proteome</keyword>
<feature type="compositionally biased region" description="Polar residues" evidence="1">
    <location>
        <begin position="38"/>
        <end position="64"/>
    </location>
</feature>
<dbReference type="InterPro" id="IPR000904">
    <property type="entry name" value="Sec7_dom"/>
</dbReference>
<dbReference type="InterPro" id="IPR035999">
    <property type="entry name" value="Sec7_dom_sf"/>
</dbReference>
<evidence type="ECO:0000256" key="1">
    <source>
        <dbReference type="SAM" id="MobiDB-lite"/>
    </source>
</evidence>
<proteinExistence type="predicted"/>
<evidence type="ECO:0000313" key="3">
    <source>
        <dbReference type="EMBL" id="KAK0522982.1"/>
    </source>
</evidence>
<dbReference type="PANTHER" id="PTHR10663">
    <property type="entry name" value="GUANYL-NUCLEOTIDE EXCHANGE FACTOR"/>
    <property type="match status" value="1"/>
</dbReference>
<comment type="caution">
    <text evidence="3">The sequence shown here is derived from an EMBL/GenBank/DDBJ whole genome shotgun (WGS) entry which is preliminary data.</text>
</comment>
<feature type="compositionally biased region" description="Low complexity" evidence="1">
    <location>
        <begin position="25"/>
        <end position="37"/>
    </location>
</feature>
<feature type="domain" description="SEC7" evidence="2">
    <location>
        <begin position="150"/>
        <end position="218"/>
    </location>
</feature>
<dbReference type="PANTHER" id="PTHR10663:SF373">
    <property type="entry name" value="PH AND SEC7 DOMAIN-CONTAINING PROTEIN C11E3.11C"/>
    <property type="match status" value="1"/>
</dbReference>
<name>A0AAN6G662_9BASI</name>
<dbReference type="GO" id="GO:0032012">
    <property type="term" value="P:regulation of ARF protein signal transduction"/>
    <property type="evidence" value="ECO:0007669"/>
    <property type="project" value="InterPro"/>
</dbReference>
<dbReference type="SUPFAM" id="SSF48425">
    <property type="entry name" value="Sec7 domain"/>
    <property type="match status" value="1"/>
</dbReference>
<gene>
    <name evidence="3" type="ORF">OC842_006304</name>
</gene>
<dbReference type="Proteomes" id="UP001176521">
    <property type="component" value="Unassembled WGS sequence"/>
</dbReference>
<feature type="region of interest" description="Disordered" evidence="1">
    <location>
        <begin position="1"/>
        <end position="90"/>
    </location>
</feature>
<feature type="compositionally biased region" description="Basic and acidic residues" evidence="1">
    <location>
        <begin position="71"/>
        <end position="82"/>
    </location>
</feature>
<organism evidence="3 4">
    <name type="scientific">Tilletia horrida</name>
    <dbReference type="NCBI Taxonomy" id="155126"/>
    <lineage>
        <taxon>Eukaryota</taxon>
        <taxon>Fungi</taxon>
        <taxon>Dikarya</taxon>
        <taxon>Basidiomycota</taxon>
        <taxon>Ustilaginomycotina</taxon>
        <taxon>Exobasidiomycetes</taxon>
        <taxon>Tilletiales</taxon>
        <taxon>Tilletiaceae</taxon>
        <taxon>Tilletia</taxon>
    </lineage>
</organism>
<dbReference type="GO" id="GO:0005085">
    <property type="term" value="F:guanyl-nucleotide exchange factor activity"/>
    <property type="evidence" value="ECO:0007669"/>
    <property type="project" value="InterPro"/>
</dbReference>
<accession>A0AAN6G662</accession>
<dbReference type="EMBL" id="JAPDMQ010000546">
    <property type="protein sequence ID" value="KAK0522982.1"/>
    <property type="molecule type" value="Genomic_DNA"/>
</dbReference>